<dbReference type="InterPro" id="IPR008395">
    <property type="entry name" value="Agenet-like_dom"/>
</dbReference>
<dbReference type="PANTHER" id="PTHR31917:SF148">
    <property type="entry name" value="DUF724 DOMAIN-CONTAINING PROTEIN 2"/>
    <property type="match status" value="1"/>
</dbReference>
<evidence type="ECO:0000313" key="3">
    <source>
        <dbReference type="Proteomes" id="UP001188597"/>
    </source>
</evidence>
<proteinExistence type="predicted"/>
<dbReference type="CDD" id="cd20405">
    <property type="entry name" value="Tudor_Agenet_AtDUF_rpt1_3"/>
    <property type="match status" value="1"/>
</dbReference>
<reference evidence="2" key="1">
    <citation type="submission" date="2022-12" db="EMBL/GenBank/DDBJ databases">
        <title>Draft genome assemblies for two species of Escallonia (Escalloniales).</title>
        <authorList>
            <person name="Chanderbali A."/>
            <person name="Dervinis C."/>
            <person name="Anghel I."/>
            <person name="Soltis D."/>
            <person name="Soltis P."/>
            <person name="Zapata F."/>
        </authorList>
    </citation>
    <scope>NUCLEOTIDE SEQUENCE</scope>
    <source>
        <strain evidence="2">UCBG64.0493</strain>
        <tissue evidence="2">Leaf</tissue>
    </source>
</reference>
<feature type="domain" description="Agenet" evidence="1">
    <location>
        <begin position="1"/>
        <end position="69"/>
    </location>
</feature>
<dbReference type="InterPro" id="IPR014002">
    <property type="entry name" value="Agenet_dom_plant"/>
</dbReference>
<evidence type="ECO:0000259" key="1">
    <source>
        <dbReference type="SMART" id="SM00743"/>
    </source>
</evidence>
<gene>
    <name evidence="2" type="ORF">RJ639_026272</name>
</gene>
<keyword evidence="3" id="KW-1185">Reference proteome</keyword>
<evidence type="ECO:0000313" key="2">
    <source>
        <dbReference type="EMBL" id="KAK2996756.1"/>
    </source>
</evidence>
<dbReference type="SMART" id="SM00743">
    <property type="entry name" value="Agenet"/>
    <property type="match status" value="1"/>
</dbReference>
<dbReference type="EMBL" id="JAVXUP010004733">
    <property type="protein sequence ID" value="KAK2996756.1"/>
    <property type="molecule type" value="Genomic_DNA"/>
</dbReference>
<dbReference type="Proteomes" id="UP001188597">
    <property type="component" value="Unassembled WGS sequence"/>
</dbReference>
<sequence length="136" mass="15345">MIFSGGDKVEVSSQADGFVGSYFSATVMSELMNEGYVVQYMRLLKEDMSSPLREIVAADEVRPFPPKILATEFRLGDKVDAFANDGWWVSKITGKNVQSTLCISRQQGMRLLTLQKILLLKLVLWLLIPNFVRNLL</sequence>
<dbReference type="PANTHER" id="PTHR31917">
    <property type="entry name" value="AGENET DOMAIN-CONTAINING PROTEIN-RELATED"/>
    <property type="match status" value="1"/>
</dbReference>
<dbReference type="AlphaFoldDB" id="A0AA88S611"/>
<comment type="caution">
    <text evidence="2">The sequence shown here is derived from an EMBL/GenBank/DDBJ whole genome shotgun (WGS) entry which is preliminary data.</text>
</comment>
<dbReference type="Gene3D" id="2.30.30.140">
    <property type="match status" value="1"/>
</dbReference>
<accession>A0AA88S611</accession>
<protein>
    <recommendedName>
        <fullName evidence="1">Agenet domain-containing protein</fullName>
    </recommendedName>
</protein>
<organism evidence="2 3">
    <name type="scientific">Escallonia herrerae</name>
    <dbReference type="NCBI Taxonomy" id="1293975"/>
    <lineage>
        <taxon>Eukaryota</taxon>
        <taxon>Viridiplantae</taxon>
        <taxon>Streptophyta</taxon>
        <taxon>Embryophyta</taxon>
        <taxon>Tracheophyta</taxon>
        <taxon>Spermatophyta</taxon>
        <taxon>Magnoliopsida</taxon>
        <taxon>eudicotyledons</taxon>
        <taxon>Gunneridae</taxon>
        <taxon>Pentapetalae</taxon>
        <taxon>asterids</taxon>
        <taxon>campanulids</taxon>
        <taxon>Escalloniales</taxon>
        <taxon>Escalloniaceae</taxon>
        <taxon>Escallonia</taxon>
    </lineage>
</organism>
<dbReference type="Pfam" id="PF05641">
    <property type="entry name" value="Agenet"/>
    <property type="match status" value="1"/>
</dbReference>
<name>A0AA88S611_9ASTE</name>